<feature type="transmembrane region" description="Helical" evidence="3">
    <location>
        <begin position="90"/>
        <end position="114"/>
    </location>
</feature>
<dbReference type="PANTHER" id="PTHR34295:SF1">
    <property type="entry name" value="BIOTIN TRANSPORTER BIOY"/>
    <property type="match status" value="1"/>
</dbReference>
<dbReference type="Proteomes" id="UP001596403">
    <property type="component" value="Unassembled WGS sequence"/>
</dbReference>
<evidence type="ECO:0000256" key="2">
    <source>
        <dbReference type="PIRNR" id="PIRNR016661"/>
    </source>
</evidence>
<evidence type="ECO:0000256" key="3">
    <source>
        <dbReference type="SAM" id="Phobius"/>
    </source>
</evidence>
<name>A0ABW1Z351_9RHOB</name>
<dbReference type="InterPro" id="IPR003784">
    <property type="entry name" value="BioY"/>
</dbReference>
<keyword evidence="2" id="KW-1003">Cell membrane</keyword>
<keyword evidence="2" id="KW-0813">Transport</keyword>
<evidence type="ECO:0000313" key="5">
    <source>
        <dbReference type="EMBL" id="MFC6643982.1"/>
    </source>
</evidence>
<comment type="similarity">
    <text evidence="1 2">Belongs to the BioY family.</text>
</comment>
<keyword evidence="3" id="KW-1133">Transmembrane helix</keyword>
<protein>
    <recommendedName>
        <fullName evidence="2">Biotin transporter</fullName>
    </recommendedName>
</protein>
<reference evidence="5" key="1">
    <citation type="journal article" date="2014" name="Int. J. Syst. Evol. Microbiol.">
        <title>Complete genome of a new Firmicutes species belonging to the dominant human colonic microbiota ('Ruminococcus bicirculans') reveals two chromosomes and a selective capacity to utilize plant glucans.</title>
        <authorList>
            <consortium name="NISC Comparative Sequencing Program"/>
            <person name="Wegmann U."/>
            <person name="Louis P."/>
            <person name="Goesmann A."/>
            <person name="Henrissat B."/>
            <person name="Duncan S.H."/>
            <person name="Flint H.J."/>
        </authorList>
    </citation>
    <scope>NUCLEOTIDE SEQUENCE</scope>
    <source>
        <strain evidence="5">NBRC 113428</strain>
    </source>
</reference>
<keyword evidence="3" id="KW-0812">Transmembrane</keyword>
<evidence type="ECO:0000256" key="1">
    <source>
        <dbReference type="ARBA" id="ARBA00010692"/>
    </source>
</evidence>
<dbReference type="EMBL" id="JBHSWA010000005">
    <property type="protein sequence ID" value="MFC6643860.1"/>
    <property type="molecule type" value="Genomic_DNA"/>
</dbReference>
<evidence type="ECO:0000313" key="6">
    <source>
        <dbReference type="Proteomes" id="UP001596403"/>
    </source>
</evidence>
<keyword evidence="6" id="KW-1185">Reference proteome</keyword>
<dbReference type="PIRSF" id="PIRSF016661">
    <property type="entry name" value="BioY"/>
    <property type="match status" value="1"/>
</dbReference>
<dbReference type="PANTHER" id="PTHR34295">
    <property type="entry name" value="BIOTIN TRANSPORTER BIOY"/>
    <property type="match status" value="1"/>
</dbReference>
<accession>A0ABW1Z351</accession>
<dbReference type="RefSeq" id="WP_132446276.1">
    <property type="nucleotide sequence ID" value="NZ_JBHSWA010000005.1"/>
</dbReference>
<evidence type="ECO:0000313" key="4">
    <source>
        <dbReference type="EMBL" id="MFC6643860.1"/>
    </source>
</evidence>
<feature type="transmembrane region" description="Helical" evidence="3">
    <location>
        <begin position="120"/>
        <end position="144"/>
    </location>
</feature>
<reference evidence="5" key="3">
    <citation type="submission" date="2024-09" db="EMBL/GenBank/DDBJ databases">
        <authorList>
            <person name="Sun Q."/>
            <person name="Mori K."/>
        </authorList>
    </citation>
    <scope>NUCLEOTIDE SEQUENCE</scope>
    <source>
        <strain evidence="5">NBRC 113428</strain>
    </source>
</reference>
<organism evidence="5 6">
    <name type="scientific">Sulfitobacter profundi</name>
    <dbReference type="NCBI Taxonomy" id="2679961"/>
    <lineage>
        <taxon>Bacteria</taxon>
        <taxon>Pseudomonadati</taxon>
        <taxon>Pseudomonadota</taxon>
        <taxon>Alphaproteobacteria</taxon>
        <taxon>Rhodobacterales</taxon>
        <taxon>Roseobacteraceae</taxon>
        <taxon>Sulfitobacter</taxon>
    </lineage>
</organism>
<gene>
    <name evidence="4" type="ORF">ACFQAU_21230</name>
    <name evidence="5" type="ORF">ACFQAU_21960</name>
</gene>
<comment type="caution">
    <text evidence="5">The sequence shown here is derived from an EMBL/GenBank/DDBJ whole genome shotgun (WGS) entry which is preliminary data.</text>
</comment>
<sequence>MSLLALQRTHLHPAWRLPALALLGATAITISAKVQIPFWPVPMTLHTFAIFLLSALLGPRLGVAAMLTYLGAGAMGLPVFSGSPERGIGLAYLAGPTGGYLLGYLVASGLVGWLATGSGWLGRVTVMLAALGVVYAAGLAWLAFYVPSSMLLAAGLTPFLLGDLLKVALAATAVTGANHLKGALK</sequence>
<dbReference type="EMBL" id="JBHSWA010000005">
    <property type="protein sequence ID" value="MFC6643982.1"/>
    <property type="molecule type" value="Genomic_DNA"/>
</dbReference>
<dbReference type="Gene3D" id="1.10.1760.20">
    <property type="match status" value="1"/>
</dbReference>
<keyword evidence="2 3" id="KW-0472">Membrane</keyword>
<dbReference type="Pfam" id="PF02632">
    <property type="entry name" value="BioY"/>
    <property type="match status" value="1"/>
</dbReference>
<reference evidence="6" key="2">
    <citation type="journal article" date="2019" name="Int. J. Syst. Evol. Microbiol.">
        <title>The Global Catalogue of Microorganisms (GCM) 10K type strain sequencing project: providing services to taxonomists for standard genome sequencing and annotation.</title>
        <authorList>
            <consortium name="The Broad Institute Genomics Platform"/>
            <consortium name="The Broad Institute Genome Sequencing Center for Infectious Disease"/>
            <person name="Wu L."/>
            <person name="Ma J."/>
        </authorList>
    </citation>
    <scope>NUCLEOTIDE SEQUENCE [LARGE SCALE GENOMIC DNA]</scope>
    <source>
        <strain evidence="6">NBRC 111368</strain>
    </source>
</reference>
<feature type="transmembrane region" description="Helical" evidence="3">
    <location>
        <begin position="151"/>
        <end position="174"/>
    </location>
</feature>
<proteinExistence type="inferred from homology"/>
<comment type="subcellular location">
    <subcellularLocation>
        <location evidence="2">Cell membrane</location>
        <topology evidence="2">Multi-pass membrane protein</topology>
    </subcellularLocation>
</comment>